<dbReference type="PROSITE" id="PS51194">
    <property type="entry name" value="HELICASE_CTER"/>
    <property type="match status" value="1"/>
</dbReference>
<dbReference type="NCBIfam" id="TIGR01970">
    <property type="entry name" value="DEAH_box_HrpB"/>
    <property type="match status" value="1"/>
</dbReference>
<sequence>MALLPINTVLPQLMKALHTHTGVVLVAPPGAGKTTRIPLALLEDELFANQRILMLEPRRLAARTAARFMAAALGEQVGETVGYRVRLDTRVGPKTRIEVITEGVLTRMLQHDPGLEGVGIVIFDEFHERNLHADLGLALCLQAQALLRDDLRILVMSATLDAQAVAKLMGQAPVIISDGQSYEVATHYLERQIEARLGAATSVARIEAAVVRSISDALDKHEEGDVLVFLPGTGEIRRVESRLKAMKLGSSVQIMPLYGSLPQESQDKAIAPAVPGIRKIVLTTSIAESSLTVGGIRIVIDSGLSRVPRFSPRTGMARLETVQVSLASADQRRGRAGRLGPGTCYRLWTEAEHKLLVPLSRPEIAEADLAPLALELAAWGVADPLELQWLDPPPQAAFSQARSLLVQLGALHADGSITAAGRQMAGLGMHPRLAHMVLSAIPLGLGELACELAAMLNERDILKGDPATPNADLRLRLEALHMAMRSGFEYSSGDFGRVEHGAMPRLQHNTKESELGSAMKAPLYHEGFSVDLAACKRIWTEAKQWKKELQLTRPYNTEDVFACGLLLAFAFPDRIGQRRAQGSFRLSNGRGATFAQMQPLSAAAYLVAAELDDQGTDSRVYLAAPIDIEEVERHFHSSIEQQKVTAWDESVQAVRSRTYVRLGALLLKDMANHSPHPDEVLAALLNGISEQGWATMLPWSKAANQLRERLRFMHRHDAEWPDVSDEALTESLGHWLAPHLHGMKSRGDLQRLNVVDVLESLLSWEQRRMLNEWAPTHITVPSGSRIAIDYSDCEAPTLAVRLQELFGLKQTPRIARERVPLLLHLLSPAQRPVQVTSDLASFWSNTYFEVKKDLKGRYPKHYWPDDPLVAMPTSRVRPKNIQ</sequence>
<dbReference type="InterPro" id="IPR049614">
    <property type="entry name" value="HrpB_DEXH"/>
</dbReference>
<dbReference type="GO" id="GO:0004386">
    <property type="term" value="F:helicase activity"/>
    <property type="evidence" value="ECO:0007669"/>
    <property type="project" value="UniProtKB-KW"/>
</dbReference>
<dbReference type="InterPro" id="IPR014001">
    <property type="entry name" value="Helicase_ATP-bd"/>
</dbReference>
<organism evidence="7 8">
    <name type="scientific">Paenibacillus agricola</name>
    <dbReference type="NCBI Taxonomy" id="2716264"/>
    <lineage>
        <taxon>Bacteria</taxon>
        <taxon>Bacillati</taxon>
        <taxon>Bacillota</taxon>
        <taxon>Bacilli</taxon>
        <taxon>Bacillales</taxon>
        <taxon>Paenibacillaceae</taxon>
        <taxon>Paenibacillus</taxon>
    </lineage>
</organism>
<evidence type="ECO:0000259" key="5">
    <source>
        <dbReference type="PROSITE" id="PS51192"/>
    </source>
</evidence>
<keyword evidence="3 7" id="KW-0347">Helicase</keyword>
<evidence type="ECO:0000256" key="4">
    <source>
        <dbReference type="ARBA" id="ARBA00022840"/>
    </source>
</evidence>
<evidence type="ECO:0000313" key="7">
    <source>
        <dbReference type="EMBL" id="NHN33991.1"/>
    </source>
</evidence>
<dbReference type="Pfam" id="PF04408">
    <property type="entry name" value="WHD_HA2"/>
    <property type="match status" value="1"/>
</dbReference>
<evidence type="ECO:0000256" key="3">
    <source>
        <dbReference type="ARBA" id="ARBA00022806"/>
    </source>
</evidence>
<dbReference type="Pfam" id="PF00271">
    <property type="entry name" value="Helicase_C"/>
    <property type="match status" value="1"/>
</dbReference>
<dbReference type="SMART" id="SM00487">
    <property type="entry name" value="DEXDc"/>
    <property type="match status" value="1"/>
</dbReference>
<dbReference type="InterPro" id="IPR013689">
    <property type="entry name" value="RNA_helicase_ATP-dep_HrpB_C"/>
</dbReference>
<dbReference type="SMART" id="SM00847">
    <property type="entry name" value="HA2"/>
    <property type="match status" value="1"/>
</dbReference>
<dbReference type="Gene3D" id="1.20.120.1080">
    <property type="match status" value="1"/>
</dbReference>
<dbReference type="RefSeq" id="WP_166154498.1">
    <property type="nucleotide sequence ID" value="NZ_JAAOIW010000015.1"/>
</dbReference>
<evidence type="ECO:0000256" key="2">
    <source>
        <dbReference type="ARBA" id="ARBA00022801"/>
    </source>
</evidence>
<evidence type="ECO:0000313" key="8">
    <source>
        <dbReference type="Proteomes" id="UP001165962"/>
    </source>
</evidence>
<keyword evidence="1" id="KW-0547">Nucleotide-binding</keyword>
<reference evidence="7" key="1">
    <citation type="submission" date="2020-03" db="EMBL/GenBank/DDBJ databases">
        <title>Draft sequencing of Paenibacilllus sp. S3N08.</title>
        <authorList>
            <person name="Kim D.-U."/>
        </authorList>
    </citation>
    <scope>NUCLEOTIDE SEQUENCE</scope>
    <source>
        <strain evidence="7">S3N08</strain>
    </source>
</reference>
<comment type="caution">
    <text evidence="7">The sequence shown here is derived from an EMBL/GenBank/DDBJ whole genome shotgun (WGS) entry which is preliminary data.</text>
</comment>
<dbReference type="InterPro" id="IPR011545">
    <property type="entry name" value="DEAD/DEAH_box_helicase_dom"/>
</dbReference>
<dbReference type="SMART" id="SM00490">
    <property type="entry name" value="HELICc"/>
    <property type="match status" value="1"/>
</dbReference>
<dbReference type="CDD" id="cd17990">
    <property type="entry name" value="DEXHc_HrpB"/>
    <property type="match status" value="1"/>
</dbReference>
<dbReference type="InterPro" id="IPR048333">
    <property type="entry name" value="HA2_WH"/>
</dbReference>
<name>A0ABX0JFJ3_9BACL</name>
<dbReference type="InterPro" id="IPR027417">
    <property type="entry name" value="P-loop_NTPase"/>
</dbReference>
<protein>
    <submittedName>
        <fullName evidence="7">ATP-dependent helicase HrpB</fullName>
    </submittedName>
</protein>
<feature type="domain" description="Helicase ATP-binding" evidence="5">
    <location>
        <begin position="14"/>
        <end position="178"/>
    </location>
</feature>
<dbReference type="CDD" id="cd18791">
    <property type="entry name" value="SF2_C_RHA"/>
    <property type="match status" value="1"/>
</dbReference>
<proteinExistence type="predicted"/>
<keyword evidence="8" id="KW-1185">Reference proteome</keyword>
<keyword evidence="2" id="KW-0378">Hydrolase</keyword>
<evidence type="ECO:0000259" key="6">
    <source>
        <dbReference type="PROSITE" id="PS51194"/>
    </source>
</evidence>
<gene>
    <name evidence="7" type="primary">hrpB</name>
    <name evidence="7" type="ORF">G9U52_29660</name>
</gene>
<accession>A0ABX0JFJ3</accession>
<dbReference type="PIRSF" id="PIRSF005496">
    <property type="entry name" value="ATP_hel_hrpB"/>
    <property type="match status" value="1"/>
</dbReference>
<dbReference type="InterPro" id="IPR007502">
    <property type="entry name" value="Helicase-assoc_dom"/>
</dbReference>
<dbReference type="Proteomes" id="UP001165962">
    <property type="component" value="Unassembled WGS sequence"/>
</dbReference>
<keyword evidence="4" id="KW-0067">ATP-binding</keyword>
<dbReference type="InterPro" id="IPR010225">
    <property type="entry name" value="HrpB"/>
</dbReference>
<evidence type="ECO:0000256" key="1">
    <source>
        <dbReference type="ARBA" id="ARBA00022741"/>
    </source>
</evidence>
<dbReference type="InterPro" id="IPR001650">
    <property type="entry name" value="Helicase_C-like"/>
</dbReference>
<dbReference type="Gene3D" id="3.40.50.300">
    <property type="entry name" value="P-loop containing nucleotide triphosphate hydrolases"/>
    <property type="match status" value="2"/>
</dbReference>
<dbReference type="PROSITE" id="PS51192">
    <property type="entry name" value="HELICASE_ATP_BIND_1"/>
    <property type="match status" value="1"/>
</dbReference>
<dbReference type="PANTHER" id="PTHR43519:SF1">
    <property type="entry name" value="ATP-DEPENDENT RNA HELICASE HRPB"/>
    <property type="match status" value="1"/>
</dbReference>
<dbReference type="EMBL" id="JAAOIW010000015">
    <property type="protein sequence ID" value="NHN33991.1"/>
    <property type="molecule type" value="Genomic_DNA"/>
</dbReference>
<dbReference type="Pfam" id="PF00270">
    <property type="entry name" value="DEAD"/>
    <property type="match status" value="1"/>
</dbReference>
<dbReference type="Pfam" id="PF08482">
    <property type="entry name" value="HrpB_C"/>
    <property type="match status" value="1"/>
</dbReference>
<feature type="domain" description="Helicase C-terminal" evidence="6">
    <location>
        <begin position="213"/>
        <end position="380"/>
    </location>
</feature>
<dbReference type="PANTHER" id="PTHR43519">
    <property type="entry name" value="ATP-DEPENDENT RNA HELICASE HRPB"/>
    <property type="match status" value="1"/>
</dbReference>
<dbReference type="SUPFAM" id="SSF52540">
    <property type="entry name" value="P-loop containing nucleoside triphosphate hydrolases"/>
    <property type="match status" value="1"/>
</dbReference>